<organism evidence="1 2">
    <name type="scientific">Kitasatospora putterlickiae</name>
    <dbReference type="NCBI Taxonomy" id="221725"/>
    <lineage>
        <taxon>Bacteria</taxon>
        <taxon>Bacillati</taxon>
        <taxon>Actinomycetota</taxon>
        <taxon>Actinomycetes</taxon>
        <taxon>Kitasatosporales</taxon>
        <taxon>Streptomycetaceae</taxon>
        <taxon>Kitasatospora</taxon>
    </lineage>
</organism>
<name>A0ABN1XT24_9ACTN</name>
<proteinExistence type="predicted"/>
<sequence length="140" mass="15199">MEAEIAQLVTTGATTVVGLMATEAWTQLRSRLAGVLGRGRDAEEVSAELEEIRVEVVRADGDAELVDDQAAELRNRIRRLLRQDPEAAGELRSLLEEFTSRATNITVYSNVVEGGTHGTVFQVGRIGRNYQAPPPAHDGS</sequence>
<gene>
    <name evidence="1" type="ORF">GCM10009639_16690</name>
</gene>
<keyword evidence="2" id="KW-1185">Reference proteome</keyword>
<dbReference type="EMBL" id="BAAAKJ010000079">
    <property type="protein sequence ID" value="GAA1389224.1"/>
    <property type="molecule type" value="Genomic_DNA"/>
</dbReference>
<reference evidence="1 2" key="1">
    <citation type="journal article" date="2019" name="Int. J. Syst. Evol. Microbiol.">
        <title>The Global Catalogue of Microorganisms (GCM) 10K type strain sequencing project: providing services to taxonomists for standard genome sequencing and annotation.</title>
        <authorList>
            <consortium name="The Broad Institute Genomics Platform"/>
            <consortium name="The Broad Institute Genome Sequencing Center for Infectious Disease"/>
            <person name="Wu L."/>
            <person name="Ma J."/>
        </authorList>
    </citation>
    <scope>NUCLEOTIDE SEQUENCE [LARGE SCALE GENOMIC DNA]</scope>
    <source>
        <strain evidence="1 2">JCM 12393</strain>
    </source>
</reference>
<evidence type="ECO:0000313" key="1">
    <source>
        <dbReference type="EMBL" id="GAA1389224.1"/>
    </source>
</evidence>
<comment type="caution">
    <text evidence="1">The sequence shown here is derived from an EMBL/GenBank/DDBJ whole genome shotgun (WGS) entry which is preliminary data.</text>
</comment>
<dbReference type="Proteomes" id="UP001499863">
    <property type="component" value="Unassembled WGS sequence"/>
</dbReference>
<evidence type="ECO:0000313" key="2">
    <source>
        <dbReference type="Proteomes" id="UP001499863"/>
    </source>
</evidence>
<accession>A0ABN1XT24</accession>
<dbReference type="RefSeq" id="WP_344330564.1">
    <property type="nucleotide sequence ID" value="NZ_BAAAKJ010000079.1"/>
</dbReference>
<protein>
    <submittedName>
        <fullName evidence="1">Uncharacterized protein</fullName>
    </submittedName>
</protein>